<proteinExistence type="predicted"/>
<dbReference type="Proteomes" id="UP000646548">
    <property type="component" value="Unassembled WGS sequence"/>
</dbReference>
<dbReference type="AlphaFoldDB" id="A0A834F7V6"/>
<protein>
    <submittedName>
        <fullName evidence="1">Uncharacterized protein</fullName>
    </submittedName>
</protein>
<reference evidence="1" key="1">
    <citation type="journal article" name="BMC Genomics">
        <title>Long-read sequencing and de novo genome assembly of marine medaka (Oryzias melastigma).</title>
        <authorList>
            <person name="Liang P."/>
            <person name="Saqib H.S.A."/>
            <person name="Ni X."/>
            <person name="Shen Y."/>
        </authorList>
    </citation>
    <scope>NUCLEOTIDE SEQUENCE</scope>
    <source>
        <strain evidence="1">Bigg-433</strain>
    </source>
</reference>
<accession>A0A834F7V6</accession>
<name>A0A834F7V6_ORYME</name>
<comment type="caution">
    <text evidence="1">The sequence shown here is derived from an EMBL/GenBank/DDBJ whole genome shotgun (WGS) entry which is preliminary data.</text>
</comment>
<sequence>MPAAWIFSLKAQGLFLVPRTWSRVHSPLCPTCLRRQHSSTRVCFFSFVTAAAKCLTTSETFAMSSIRAQGEKKKKFCKRIDGDRRLLHLACAYFLADEKASHLCTGVLQTSKEADQFKFMSHIANGKDALIFTVLRECLPSPQHV</sequence>
<evidence type="ECO:0000313" key="1">
    <source>
        <dbReference type="EMBL" id="KAF6724566.1"/>
    </source>
</evidence>
<organism evidence="1 2">
    <name type="scientific">Oryzias melastigma</name>
    <name type="common">Marine medaka</name>
    <dbReference type="NCBI Taxonomy" id="30732"/>
    <lineage>
        <taxon>Eukaryota</taxon>
        <taxon>Metazoa</taxon>
        <taxon>Chordata</taxon>
        <taxon>Craniata</taxon>
        <taxon>Vertebrata</taxon>
        <taxon>Euteleostomi</taxon>
        <taxon>Actinopterygii</taxon>
        <taxon>Neopterygii</taxon>
        <taxon>Teleostei</taxon>
        <taxon>Neoteleostei</taxon>
        <taxon>Acanthomorphata</taxon>
        <taxon>Ovalentaria</taxon>
        <taxon>Atherinomorphae</taxon>
        <taxon>Beloniformes</taxon>
        <taxon>Adrianichthyidae</taxon>
        <taxon>Oryziinae</taxon>
        <taxon>Oryzias</taxon>
    </lineage>
</organism>
<evidence type="ECO:0000313" key="2">
    <source>
        <dbReference type="Proteomes" id="UP000646548"/>
    </source>
</evidence>
<dbReference type="EMBL" id="WKFB01000387">
    <property type="protein sequence ID" value="KAF6724566.1"/>
    <property type="molecule type" value="Genomic_DNA"/>
</dbReference>
<gene>
    <name evidence="1" type="ORF">FQA47_015815</name>
</gene>